<dbReference type="SMART" id="SM00220">
    <property type="entry name" value="S_TKc"/>
    <property type="match status" value="1"/>
</dbReference>
<keyword evidence="4 10" id="KW-0418">Kinase</keyword>
<evidence type="ECO:0000256" key="3">
    <source>
        <dbReference type="ARBA" id="ARBA00022741"/>
    </source>
</evidence>
<evidence type="ECO:0000256" key="7">
    <source>
        <dbReference type="RuleBase" id="RU000304"/>
    </source>
</evidence>
<protein>
    <submittedName>
        <fullName evidence="10">Kinase-like domain-containing protein</fullName>
    </submittedName>
</protein>
<proteinExistence type="inferred from homology"/>
<gene>
    <name evidence="10" type="ORF">JKP88DRAFT_142941</name>
</gene>
<dbReference type="PROSITE" id="PS50132">
    <property type="entry name" value="RGS"/>
    <property type="match status" value="1"/>
</dbReference>
<keyword evidence="1 7" id="KW-0723">Serine/threonine-protein kinase</keyword>
<dbReference type="InterPro" id="IPR044926">
    <property type="entry name" value="RGS_subdomain_2"/>
</dbReference>
<sequence length="302" mass="33973">LPAAPHAQEYMKLLVALDCSLGQRRLGAFAAEVNAQHPLCFWTDTLDFRSIPSADYRRVRAQQVFRRYCAAAAPQPVGFVSDAARAEMAGRLERGEALSADFFTPLRRACLREIYERVYAPLRADEARFAKYEAELQAAYNHVSVDDFDYMELLGSGGFGRVVLVYKRSTQRHYAMKVQHKRALVNHYRNDHRSLGAEMAALATCSHPFIMRMEYALHTDEHAILVLELITTGTLQDALDASPYGKLAHDSVRFYVAEVALALLHLHECGLMYRDLKPRNVMVAEDGHVRLVDLGGVADFKG</sequence>
<dbReference type="Pfam" id="PF00615">
    <property type="entry name" value="RGS"/>
    <property type="match status" value="1"/>
</dbReference>
<dbReference type="SUPFAM" id="SSF48097">
    <property type="entry name" value="Regulator of G-protein signaling, RGS"/>
    <property type="match status" value="1"/>
</dbReference>
<dbReference type="InterPro" id="IPR036305">
    <property type="entry name" value="RGS_sf"/>
</dbReference>
<feature type="non-terminal residue" evidence="10">
    <location>
        <position position="302"/>
    </location>
</feature>
<dbReference type="Proteomes" id="UP000664859">
    <property type="component" value="Unassembled WGS sequence"/>
</dbReference>
<evidence type="ECO:0000256" key="1">
    <source>
        <dbReference type="ARBA" id="ARBA00022527"/>
    </source>
</evidence>
<dbReference type="InterPro" id="IPR016137">
    <property type="entry name" value="RGS"/>
</dbReference>
<dbReference type="GO" id="GO:0005524">
    <property type="term" value="F:ATP binding"/>
    <property type="evidence" value="ECO:0007669"/>
    <property type="project" value="UniProtKB-UniRule"/>
</dbReference>
<reference evidence="10" key="1">
    <citation type="submission" date="2021-02" db="EMBL/GenBank/DDBJ databases">
        <title>First Annotated Genome of the Yellow-green Alga Tribonema minus.</title>
        <authorList>
            <person name="Mahan K.M."/>
        </authorList>
    </citation>
    <scope>NUCLEOTIDE SEQUENCE</scope>
    <source>
        <strain evidence="10">UTEX B ZZ1240</strain>
    </source>
</reference>
<accession>A0A835YT55</accession>
<dbReference type="Gene3D" id="1.10.167.10">
    <property type="entry name" value="Regulator of G-protein Signalling 4, domain 2"/>
    <property type="match status" value="1"/>
</dbReference>
<feature type="binding site" evidence="6">
    <location>
        <position position="177"/>
    </location>
    <ligand>
        <name>ATP</name>
        <dbReference type="ChEBI" id="CHEBI:30616"/>
    </ligand>
</feature>
<dbReference type="PANTHER" id="PTHR24355">
    <property type="entry name" value="G PROTEIN-COUPLED RECEPTOR KINASE/RIBOSOMAL PROTEIN S6 KINASE"/>
    <property type="match status" value="1"/>
</dbReference>
<dbReference type="AlphaFoldDB" id="A0A835YT55"/>
<evidence type="ECO:0000256" key="5">
    <source>
        <dbReference type="ARBA" id="ARBA00022840"/>
    </source>
</evidence>
<dbReference type="GO" id="GO:0004674">
    <property type="term" value="F:protein serine/threonine kinase activity"/>
    <property type="evidence" value="ECO:0007669"/>
    <property type="project" value="UniProtKB-KW"/>
</dbReference>
<dbReference type="Pfam" id="PF00069">
    <property type="entry name" value="Pkinase"/>
    <property type="match status" value="1"/>
</dbReference>
<keyword evidence="3 6" id="KW-0547">Nucleotide-binding</keyword>
<name>A0A835YT55_9STRA</name>
<evidence type="ECO:0000256" key="6">
    <source>
        <dbReference type="PROSITE-ProRule" id="PRU10141"/>
    </source>
</evidence>
<dbReference type="InterPro" id="IPR000719">
    <property type="entry name" value="Prot_kinase_dom"/>
</dbReference>
<dbReference type="PROSITE" id="PS00107">
    <property type="entry name" value="PROTEIN_KINASE_ATP"/>
    <property type="match status" value="1"/>
</dbReference>
<dbReference type="OrthoDB" id="354826at2759"/>
<evidence type="ECO:0000256" key="2">
    <source>
        <dbReference type="ARBA" id="ARBA00022679"/>
    </source>
</evidence>
<keyword evidence="2" id="KW-0808">Transferase</keyword>
<feature type="domain" description="Protein kinase" evidence="8">
    <location>
        <begin position="148"/>
        <end position="302"/>
    </location>
</feature>
<feature type="domain" description="RGS" evidence="9">
    <location>
        <begin position="12"/>
        <end position="119"/>
    </location>
</feature>
<dbReference type="InterPro" id="IPR011009">
    <property type="entry name" value="Kinase-like_dom_sf"/>
</dbReference>
<organism evidence="10 11">
    <name type="scientific">Tribonema minus</name>
    <dbReference type="NCBI Taxonomy" id="303371"/>
    <lineage>
        <taxon>Eukaryota</taxon>
        <taxon>Sar</taxon>
        <taxon>Stramenopiles</taxon>
        <taxon>Ochrophyta</taxon>
        <taxon>PX clade</taxon>
        <taxon>Xanthophyceae</taxon>
        <taxon>Tribonematales</taxon>
        <taxon>Tribonemataceae</taxon>
        <taxon>Tribonema</taxon>
    </lineage>
</organism>
<evidence type="ECO:0000256" key="4">
    <source>
        <dbReference type="ARBA" id="ARBA00022777"/>
    </source>
</evidence>
<dbReference type="PROSITE" id="PS00108">
    <property type="entry name" value="PROTEIN_KINASE_ST"/>
    <property type="match status" value="1"/>
</dbReference>
<comment type="similarity">
    <text evidence="7">Belongs to the protein kinase superfamily.</text>
</comment>
<dbReference type="Gene3D" id="3.30.200.20">
    <property type="entry name" value="Phosphorylase Kinase, domain 1"/>
    <property type="match status" value="1"/>
</dbReference>
<evidence type="ECO:0000259" key="9">
    <source>
        <dbReference type="PROSITE" id="PS50132"/>
    </source>
</evidence>
<evidence type="ECO:0000313" key="11">
    <source>
        <dbReference type="Proteomes" id="UP000664859"/>
    </source>
</evidence>
<evidence type="ECO:0000259" key="8">
    <source>
        <dbReference type="PROSITE" id="PS50011"/>
    </source>
</evidence>
<dbReference type="PROSITE" id="PS50011">
    <property type="entry name" value="PROTEIN_KINASE_DOM"/>
    <property type="match status" value="1"/>
</dbReference>
<dbReference type="PANTHER" id="PTHR24355:SF1">
    <property type="entry name" value="RIBOSOMAL PROTEIN S6 KINASE-RELATED PROTEIN"/>
    <property type="match status" value="1"/>
</dbReference>
<dbReference type="Gene3D" id="1.10.510.10">
    <property type="entry name" value="Transferase(Phosphotransferase) domain 1"/>
    <property type="match status" value="1"/>
</dbReference>
<evidence type="ECO:0000313" key="10">
    <source>
        <dbReference type="EMBL" id="KAG5176088.1"/>
    </source>
</evidence>
<dbReference type="InterPro" id="IPR017441">
    <property type="entry name" value="Protein_kinase_ATP_BS"/>
</dbReference>
<feature type="non-terminal residue" evidence="10">
    <location>
        <position position="1"/>
    </location>
</feature>
<dbReference type="SUPFAM" id="SSF56112">
    <property type="entry name" value="Protein kinase-like (PK-like)"/>
    <property type="match status" value="1"/>
</dbReference>
<dbReference type="InterPro" id="IPR008271">
    <property type="entry name" value="Ser/Thr_kinase_AS"/>
</dbReference>
<keyword evidence="5 6" id="KW-0067">ATP-binding</keyword>
<dbReference type="EMBL" id="JAFCMP010000541">
    <property type="protein sequence ID" value="KAG5176088.1"/>
    <property type="molecule type" value="Genomic_DNA"/>
</dbReference>
<comment type="caution">
    <text evidence="10">The sequence shown here is derived from an EMBL/GenBank/DDBJ whole genome shotgun (WGS) entry which is preliminary data.</text>
</comment>
<keyword evidence="11" id="KW-1185">Reference proteome</keyword>